<feature type="region of interest" description="Disordered" evidence="1">
    <location>
        <begin position="262"/>
        <end position="306"/>
    </location>
</feature>
<gene>
    <name evidence="2" type="ORF">CYY_005033</name>
</gene>
<name>A0A8J4UZX6_9MYCE</name>
<reference evidence="2" key="1">
    <citation type="submission" date="2020-01" db="EMBL/GenBank/DDBJ databases">
        <title>Development of genomics and gene disruption for Polysphondylium violaceum indicates a role for the polyketide synthase stlB in stalk morphogenesis.</title>
        <authorList>
            <person name="Narita B."/>
            <person name="Kawabe Y."/>
            <person name="Kin K."/>
            <person name="Saito T."/>
            <person name="Gibbs R."/>
            <person name="Kuspa A."/>
            <person name="Muzny D."/>
            <person name="Queller D."/>
            <person name="Richards S."/>
            <person name="Strassman J."/>
            <person name="Sucgang R."/>
            <person name="Worley K."/>
            <person name="Schaap P."/>
        </authorList>
    </citation>
    <scope>NUCLEOTIDE SEQUENCE</scope>
    <source>
        <strain evidence="2">QSvi11</strain>
    </source>
</reference>
<proteinExistence type="predicted"/>
<feature type="region of interest" description="Disordered" evidence="1">
    <location>
        <begin position="222"/>
        <end position="245"/>
    </location>
</feature>
<evidence type="ECO:0000256" key="1">
    <source>
        <dbReference type="SAM" id="MobiDB-lite"/>
    </source>
</evidence>
<evidence type="ECO:0000313" key="3">
    <source>
        <dbReference type="Proteomes" id="UP000695562"/>
    </source>
</evidence>
<dbReference type="AlphaFoldDB" id="A0A8J4UZX6"/>
<keyword evidence="3" id="KW-1185">Reference proteome</keyword>
<protein>
    <submittedName>
        <fullName evidence="2">Uncharacterized protein</fullName>
    </submittedName>
</protein>
<feature type="compositionally biased region" description="Low complexity" evidence="1">
    <location>
        <begin position="224"/>
        <end position="233"/>
    </location>
</feature>
<dbReference type="EMBL" id="AJWJ01000191">
    <property type="protein sequence ID" value="KAF2073648.1"/>
    <property type="molecule type" value="Genomic_DNA"/>
</dbReference>
<accession>A0A8J4UZX6</accession>
<comment type="caution">
    <text evidence="2">The sequence shown here is derived from an EMBL/GenBank/DDBJ whole genome shotgun (WGS) entry which is preliminary data.</text>
</comment>
<sequence>MERKHIKKYYKFIKSYVNKGPDAWEKSGAHYWKKGWGARQVPPVYFYDDLDVDDYFSHVLDFIEEFQLREREELKEEKPLFVHDVYIENFTILNRVQSLVKNILNNERKWTKEQEFYEDDPLEYCLFSNQFSINMQSYLIEAQQRSPNRIKTKLTLAQTFPDVVMLPDEDDNEYDDEDYEDDDIISISNSISGSIEQDNQSSEIEFITKTLEDIQLQIQKIHTNKNNNNNKNNKNNKKKKTKDIETMSNTLEDIKLKIEILNTKNNQKELKETESISSENDNSDSESESDSNPNRYQKKNIPITRM</sequence>
<organism evidence="2 3">
    <name type="scientific">Polysphondylium violaceum</name>
    <dbReference type="NCBI Taxonomy" id="133409"/>
    <lineage>
        <taxon>Eukaryota</taxon>
        <taxon>Amoebozoa</taxon>
        <taxon>Evosea</taxon>
        <taxon>Eumycetozoa</taxon>
        <taxon>Dictyostelia</taxon>
        <taxon>Dictyosteliales</taxon>
        <taxon>Dictyosteliaceae</taxon>
        <taxon>Polysphondylium</taxon>
    </lineage>
</organism>
<evidence type="ECO:0000313" key="2">
    <source>
        <dbReference type="EMBL" id="KAF2073648.1"/>
    </source>
</evidence>
<dbReference type="Proteomes" id="UP000695562">
    <property type="component" value="Unassembled WGS sequence"/>
</dbReference>